<feature type="region of interest" description="Disordered" evidence="4">
    <location>
        <begin position="860"/>
        <end position="879"/>
    </location>
</feature>
<dbReference type="InterPro" id="IPR011993">
    <property type="entry name" value="PH-like_dom_sf"/>
</dbReference>
<feature type="compositionally biased region" description="Basic and acidic residues" evidence="4">
    <location>
        <begin position="309"/>
        <end position="322"/>
    </location>
</feature>
<dbReference type="InterPro" id="IPR001849">
    <property type="entry name" value="PH_domain"/>
</dbReference>
<feature type="compositionally biased region" description="Basic and acidic residues" evidence="4">
    <location>
        <begin position="429"/>
        <end position="438"/>
    </location>
</feature>
<evidence type="ECO:0000256" key="1">
    <source>
        <dbReference type="ARBA" id="ARBA00004632"/>
    </source>
</evidence>
<reference evidence="7" key="1">
    <citation type="submission" date="2021-01" db="EMBL/GenBank/DDBJ databases">
        <authorList>
            <person name="Zahm M."/>
            <person name="Roques C."/>
            <person name="Cabau C."/>
            <person name="Klopp C."/>
            <person name="Donnadieu C."/>
            <person name="Jouanno E."/>
            <person name="Lampietro C."/>
            <person name="Louis A."/>
            <person name="Herpin A."/>
            <person name="Echchiki A."/>
            <person name="Berthelot C."/>
            <person name="Parey E."/>
            <person name="Roest-Crollius H."/>
            <person name="Braasch I."/>
            <person name="Postlethwait J."/>
            <person name="Bobe J."/>
            <person name="Montfort J."/>
            <person name="Bouchez O."/>
            <person name="Begum T."/>
            <person name="Mejri S."/>
            <person name="Adams A."/>
            <person name="Chen W.-J."/>
            <person name="Guiguen Y."/>
        </authorList>
    </citation>
    <scope>NUCLEOTIDE SEQUENCE</scope>
    <source>
        <tissue evidence="7">Blood</tissue>
    </source>
</reference>
<dbReference type="InterPro" id="IPR001605">
    <property type="entry name" value="PH_dom-spectrin-type"/>
</dbReference>
<evidence type="ECO:0008006" key="9">
    <source>
        <dbReference type="Google" id="ProtNLM"/>
    </source>
</evidence>
<feature type="region of interest" description="Disordered" evidence="4">
    <location>
        <begin position="116"/>
        <end position="140"/>
    </location>
</feature>
<dbReference type="PANTHER" id="PTHR10663:SF338">
    <property type="entry name" value="PH AND SEC7 DOMAIN-CONTAINING PROTEIN 4"/>
    <property type="match status" value="1"/>
</dbReference>
<feature type="compositionally biased region" description="Polar residues" evidence="4">
    <location>
        <begin position="182"/>
        <end position="199"/>
    </location>
</feature>
<sequence length="980" mass="110141">MEEDLGCITEPNQQDTDAQNLQDLQTPLEPSMLESKPEEGEEEDAVVVHKEAGEMTWNSSSDNSEEGDLRPLPQQNIPGKDAAPASSTSCMEPSTDPKQYDLRVEHCGCCFRKCEEEKPVTNSQEVETSASGQPEDVEEVVSAVPPTEILADELHEEEVNKQEVSTPIGGASNTVVFTESPTLNASMEDSSASTDGQSSLERKPLDCHAEWTVPAEVTGLSEGDTVALMNAVSAVVTDSEAVGTHDQLNSMAINEDSSLPIRSALIQDTVSSETEETEGREAEDSLSEPNEAVKKEEEEEVKQEEEKGEWEGVVHKNDHSWSIREQVGLSSEGEDTEETELLESPKENDCTVLCEQVDQILPTEESEQNKESGQKELLEQMEPSEPWEQPEHIAHLEQSDQDEEMKQLELAEKEQSNQPEQAEQEEQTEQPKEPEQLKEIGQSVQTRQVEAAAKSSSEHKECPDNAELTTQTSETMPPQQTGEQTEQMEETPVSHTNGGCVDREGARRLAERLYKLQDMQRSDVVKHLDKDNDFSHAVGEEYLKFFDFTGQSLDQGLRSFLRVVVLIGETQERERVLGHFAQRFHQCNPESFSSTSAVLTLTCAVMLLNTDLHGQNVGKAMSLSSFVSNLNGMNDGENFNKDLLKSLYNTIKNEQLEWAVDEEELKSSMVLPGDEKDDTLLRSKSNPFQDVPHDKKAMVYKQGFLTRKAHADIDGKRTPWGKRSWKTFYAVLKGMVLYLQKDEYRIEWQSTAEVISVHHALAERADDYTKRLHVFRLQTADWRVFLFQASTAEQMSSWIHRINLVSALYSSPPFPAAVGSQKRFSRPILPAMQSALTLEKQLQSHSRMLDSFLDDLSVLQQPPAEGRKPKAREVEERRQKEEYLMHEKSRYEAYKQMLEVWKGIGGQVGGAAGTAELDRFDGELCVDFGEEEEATGLKKSHSSPSINLEPAPAPIVKVKRNISERRTYRKIIVPRRNREL</sequence>
<dbReference type="PANTHER" id="PTHR10663">
    <property type="entry name" value="GUANYL-NUCLEOTIDE EXCHANGE FACTOR"/>
    <property type="match status" value="1"/>
</dbReference>
<accession>A0A8T3DUG1</accession>
<feature type="compositionally biased region" description="Basic and acidic residues" evidence="4">
    <location>
        <begin position="367"/>
        <end position="378"/>
    </location>
</feature>
<dbReference type="InterPro" id="IPR023394">
    <property type="entry name" value="Sec7_C_sf"/>
</dbReference>
<dbReference type="GO" id="GO:0005085">
    <property type="term" value="F:guanyl-nucleotide exchange factor activity"/>
    <property type="evidence" value="ECO:0007669"/>
    <property type="project" value="InterPro"/>
</dbReference>
<dbReference type="Gene3D" id="1.10.1000.11">
    <property type="entry name" value="Arf Nucleotide-binding Site Opener,domain 2"/>
    <property type="match status" value="1"/>
</dbReference>
<feature type="compositionally biased region" description="Polar residues" evidence="4">
    <location>
        <begin position="120"/>
        <end position="132"/>
    </location>
</feature>
<dbReference type="PROSITE" id="PS50190">
    <property type="entry name" value="SEC7"/>
    <property type="match status" value="1"/>
</dbReference>
<name>A0A8T3DUG1_9TELE</name>
<evidence type="ECO:0000256" key="2">
    <source>
        <dbReference type="ARBA" id="ARBA00022475"/>
    </source>
</evidence>
<dbReference type="SMART" id="SM00222">
    <property type="entry name" value="Sec7"/>
    <property type="match status" value="1"/>
</dbReference>
<feature type="compositionally biased region" description="Basic and acidic residues" evidence="4">
    <location>
        <begin position="389"/>
        <end position="415"/>
    </location>
</feature>
<dbReference type="Proteomes" id="UP000829720">
    <property type="component" value="Unassembled WGS sequence"/>
</dbReference>
<feature type="region of interest" description="Disordered" evidence="4">
    <location>
        <begin position="155"/>
        <end position="174"/>
    </location>
</feature>
<feature type="compositionally biased region" description="Low complexity" evidence="4">
    <location>
        <begin position="474"/>
        <end position="485"/>
    </location>
</feature>
<dbReference type="Pfam" id="PF01369">
    <property type="entry name" value="Sec7"/>
    <property type="match status" value="1"/>
</dbReference>
<feature type="region of interest" description="Disordered" evidence="4">
    <location>
        <begin position="182"/>
        <end position="207"/>
    </location>
</feature>
<evidence type="ECO:0000259" key="6">
    <source>
        <dbReference type="PROSITE" id="PS50190"/>
    </source>
</evidence>
<evidence type="ECO:0000256" key="3">
    <source>
        <dbReference type="ARBA" id="ARBA00023136"/>
    </source>
</evidence>
<protein>
    <recommendedName>
        <fullName evidence="9">PH and SEC7 domain-containing protein 4-like</fullName>
    </recommendedName>
</protein>
<evidence type="ECO:0000313" key="7">
    <source>
        <dbReference type="EMBL" id="KAI1900512.1"/>
    </source>
</evidence>
<dbReference type="SUPFAM" id="SSF48425">
    <property type="entry name" value="Sec7 domain"/>
    <property type="match status" value="1"/>
</dbReference>
<dbReference type="InterPro" id="IPR000904">
    <property type="entry name" value="Sec7_dom"/>
</dbReference>
<evidence type="ECO:0000313" key="8">
    <source>
        <dbReference type="Proteomes" id="UP000829720"/>
    </source>
</evidence>
<evidence type="ECO:0000259" key="5">
    <source>
        <dbReference type="PROSITE" id="PS50003"/>
    </source>
</evidence>
<evidence type="ECO:0000256" key="4">
    <source>
        <dbReference type="SAM" id="MobiDB-lite"/>
    </source>
</evidence>
<dbReference type="CDD" id="cd00171">
    <property type="entry name" value="Sec7"/>
    <property type="match status" value="1"/>
</dbReference>
<gene>
    <name evidence="7" type="ORF">AGOR_G00050700</name>
</gene>
<dbReference type="GO" id="GO:0032587">
    <property type="term" value="C:ruffle membrane"/>
    <property type="evidence" value="ECO:0007669"/>
    <property type="project" value="UniProtKB-SubCell"/>
</dbReference>
<keyword evidence="8" id="KW-1185">Reference proteome</keyword>
<comment type="caution">
    <text evidence="7">The sequence shown here is derived from an EMBL/GenBank/DDBJ whole genome shotgun (WGS) entry which is preliminary data.</text>
</comment>
<feature type="region of interest" description="Disordered" evidence="4">
    <location>
        <begin position="267"/>
        <end position="501"/>
    </location>
</feature>
<dbReference type="AlphaFoldDB" id="A0A8T3DUG1"/>
<proteinExistence type="predicted"/>
<dbReference type="SMART" id="SM00233">
    <property type="entry name" value="PH"/>
    <property type="match status" value="1"/>
</dbReference>
<dbReference type="GO" id="GO:0005543">
    <property type="term" value="F:phospholipid binding"/>
    <property type="evidence" value="ECO:0007669"/>
    <property type="project" value="InterPro"/>
</dbReference>
<keyword evidence="2" id="KW-1003">Cell membrane</keyword>
<dbReference type="PROSITE" id="PS50003">
    <property type="entry name" value="PH_DOMAIN"/>
    <property type="match status" value="1"/>
</dbReference>
<feature type="region of interest" description="Disordered" evidence="4">
    <location>
        <begin position="1"/>
        <end position="98"/>
    </location>
</feature>
<comment type="subcellular location">
    <subcellularLocation>
        <location evidence="1">Cell projection</location>
        <location evidence="1">Ruffle membrane</location>
    </subcellularLocation>
</comment>
<dbReference type="Gene3D" id="2.30.29.30">
    <property type="entry name" value="Pleckstrin-homology domain (PH domain)/Phosphotyrosine-binding domain (PTB)"/>
    <property type="match status" value="1"/>
</dbReference>
<dbReference type="EMBL" id="JAERUA010000004">
    <property type="protein sequence ID" value="KAI1900512.1"/>
    <property type="molecule type" value="Genomic_DNA"/>
</dbReference>
<dbReference type="InterPro" id="IPR035999">
    <property type="entry name" value="Sec7_dom_sf"/>
</dbReference>
<dbReference type="PRINTS" id="PR00683">
    <property type="entry name" value="SPECTRINPH"/>
</dbReference>
<feature type="compositionally biased region" description="Acidic residues" evidence="4">
    <location>
        <begin position="297"/>
        <end position="308"/>
    </location>
</feature>
<dbReference type="GO" id="GO:0032012">
    <property type="term" value="P:regulation of ARF protein signal transduction"/>
    <property type="evidence" value="ECO:0007669"/>
    <property type="project" value="InterPro"/>
</dbReference>
<feature type="compositionally biased region" description="Basic and acidic residues" evidence="4">
    <location>
        <begin position="865"/>
        <end position="879"/>
    </location>
</feature>
<dbReference type="OrthoDB" id="2157641at2759"/>
<organism evidence="7 8">
    <name type="scientific">Albula goreensis</name>
    <dbReference type="NCBI Taxonomy" id="1534307"/>
    <lineage>
        <taxon>Eukaryota</taxon>
        <taxon>Metazoa</taxon>
        <taxon>Chordata</taxon>
        <taxon>Craniata</taxon>
        <taxon>Vertebrata</taxon>
        <taxon>Euteleostomi</taxon>
        <taxon>Actinopterygii</taxon>
        <taxon>Neopterygii</taxon>
        <taxon>Teleostei</taxon>
        <taxon>Albuliformes</taxon>
        <taxon>Albulidae</taxon>
        <taxon>Albula</taxon>
    </lineage>
</organism>
<feature type="domain" description="PH" evidence="5">
    <location>
        <begin position="698"/>
        <end position="807"/>
    </location>
</feature>
<dbReference type="SUPFAM" id="SSF50729">
    <property type="entry name" value="PH domain-like"/>
    <property type="match status" value="1"/>
</dbReference>
<dbReference type="FunFam" id="2.30.29.30:FF:000054">
    <property type="entry name" value="PH and SEC7 domain-containing protein 3"/>
    <property type="match status" value="1"/>
</dbReference>
<dbReference type="Pfam" id="PF15410">
    <property type="entry name" value="PH_9"/>
    <property type="match status" value="1"/>
</dbReference>
<dbReference type="CDD" id="cd13295">
    <property type="entry name" value="PH_EFA6"/>
    <property type="match status" value="1"/>
</dbReference>
<keyword evidence="3" id="KW-0472">Membrane</keyword>
<dbReference type="InterPro" id="IPR041681">
    <property type="entry name" value="PH_9"/>
</dbReference>
<feature type="compositionally biased region" description="Polar residues" evidence="4">
    <location>
        <begin position="10"/>
        <end position="25"/>
    </location>
</feature>
<feature type="compositionally biased region" description="Acidic residues" evidence="4">
    <location>
        <begin position="332"/>
        <end position="341"/>
    </location>
</feature>
<feature type="domain" description="SEC7" evidence="6">
    <location>
        <begin position="499"/>
        <end position="654"/>
    </location>
</feature>